<name>H0G6K4_RHIML</name>
<evidence type="ECO:0000313" key="1">
    <source>
        <dbReference type="EMBL" id="EHK75042.1"/>
    </source>
</evidence>
<dbReference type="AlphaFoldDB" id="H0G6K4"/>
<gene>
    <name evidence="1" type="ORF">SM0020_25641</name>
</gene>
<protein>
    <submittedName>
        <fullName evidence="1">Uncharacterized protein</fullName>
    </submittedName>
</protein>
<dbReference type="EMBL" id="AGVV01000069">
    <property type="protein sequence ID" value="EHK75042.1"/>
    <property type="molecule type" value="Genomic_DNA"/>
</dbReference>
<proteinExistence type="predicted"/>
<dbReference type="Proteomes" id="UP000004038">
    <property type="component" value="Unassembled WGS sequence"/>
</dbReference>
<dbReference type="PATRIC" id="fig|1107881.3.peg.5191"/>
<accession>H0G6K4</accession>
<organism evidence="1 2">
    <name type="scientific">Sinorhizobium meliloti CCNWSX0020</name>
    <dbReference type="NCBI Taxonomy" id="1107881"/>
    <lineage>
        <taxon>Bacteria</taxon>
        <taxon>Pseudomonadati</taxon>
        <taxon>Pseudomonadota</taxon>
        <taxon>Alphaproteobacteria</taxon>
        <taxon>Hyphomicrobiales</taxon>
        <taxon>Rhizobiaceae</taxon>
        <taxon>Sinorhizobium/Ensifer group</taxon>
        <taxon>Sinorhizobium</taxon>
    </lineage>
</organism>
<reference evidence="1 2" key="1">
    <citation type="journal article" date="2012" name="J. Bacteriol.">
        <title>Draft Genome Sequence of Sinorhizobium meliloti CCNWSX0020, a Nitrogen-Fixing Symbiont with Copper Tolerance Capability Isolated from Lead-Zinc Mine Tailings.</title>
        <authorList>
            <person name="Li Z."/>
            <person name="Ma Z."/>
            <person name="Hao X."/>
            <person name="Wei G."/>
        </authorList>
    </citation>
    <scope>NUCLEOTIDE SEQUENCE [LARGE SCALE GENOMIC DNA]</scope>
    <source>
        <strain evidence="1 2">CCNWSX0020</strain>
    </source>
</reference>
<evidence type="ECO:0000313" key="2">
    <source>
        <dbReference type="Proteomes" id="UP000004038"/>
    </source>
</evidence>
<sequence length="55" mass="6000">MAAFFMQPTTMNRDDFVGSAATRFSTMQIHPMKAFSRSTPLDGRRVTKVSGDGSG</sequence>